<dbReference type="EMBL" id="AGNK02002248">
    <property type="status" value="NOT_ANNOTATED_CDS"/>
    <property type="molecule type" value="Genomic_DNA"/>
</dbReference>
<evidence type="ECO:0000256" key="1">
    <source>
        <dbReference type="ARBA" id="ARBA00022723"/>
    </source>
</evidence>
<dbReference type="eggNOG" id="ENOG502QR4C">
    <property type="taxonomic scope" value="Eukaryota"/>
</dbReference>
<protein>
    <recommendedName>
        <fullName evidence="6">SWIM-type domain-containing protein</fullName>
    </recommendedName>
</protein>
<reference evidence="7" key="2">
    <citation type="submission" date="2018-08" db="UniProtKB">
        <authorList>
            <consortium name="EnsemblPlants"/>
        </authorList>
    </citation>
    <scope>IDENTIFICATION</scope>
    <source>
        <strain evidence="7">Yugu1</strain>
    </source>
</reference>
<evidence type="ECO:0000256" key="3">
    <source>
        <dbReference type="ARBA" id="ARBA00022833"/>
    </source>
</evidence>
<dbReference type="InterPro" id="IPR007527">
    <property type="entry name" value="Znf_SWIM"/>
</dbReference>
<dbReference type="EnsemblPlants" id="KQL09658">
    <property type="protein sequence ID" value="KQL09658"/>
    <property type="gene ID" value="SETIT_008564mg"/>
</dbReference>
<keyword evidence="8" id="KW-1185">Reference proteome</keyword>
<keyword evidence="3" id="KW-0862">Zinc</keyword>
<organism evidence="7 8">
    <name type="scientific">Setaria italica</name>
    <name type="common">Foxtail millet</name>
    <name type="synonym">Panicum italicum</name>
    <dbReference type="NCBI Taxonomy" id="4555"/>
    <lineage>
        <taxon>Eukaryota</taxon>
        <taxon>Viridiplantae</taxon>
        <taxon>Streptophyta</taxon>
        <taxon>Embryophyta</taxon>
        <taxon>Tracheophyta</taxon>
        <taxon>Spermatophyta</taxon>
        <taxon>Magnoliopsida</taxon>
        <taxon>Liliopsida</taxon>
        <taxon>Poales</taxon>
        <taxon>Poaceae</taxon>
        <taxon>PACMAD clade</taxon>
        <taxon>Panicoideae</taxon>
        <taxon>Panicodae</taxon>
        <taxon>Paniceae</taxon>
        <taxon>Cenchrinae</taxon>
        <taxon>Setaria</taxon>
    </lineage>
</organism>
<dbReference type="Proteomes" id="UP000004995">
    <property type="component" value="Unassembled WGS sequence"/>
</dbReference>
<keyword evidence="2 4" id="KW-0863">Zinc-finger</keyword>
<dbReference type="InterPro" id="IPR006564">
    <property type="entry name" value="Znf_PMZ"/>
</dbReference>
<name>K3Y2Y0_SETIT</name>
<evidence type="ECO:0000313" key="8">
    <source>
        <dbReference type="Proteomes" id="UP000004995"/>
    </source>
</evidence>
<accession>K3Y2Y0</accession>
<proteinExistence type="predicted"/>
<dbReference type="HOGENOM" id="CLU_610600_0_0_1"/>
<dbReference type="OMA" id="NIFQFQG"/>
<feature type="region of interest" description="Disordered" evidence="5">
    <location>
        <begin position="1"/>
        <end position="56"/>
    </location>
</feature>
<evidence type="ECO:0000256" key="5">
    <source>
        <dbReference type="SAM" id="MobiDB-lite"/>
    </source>
</evidence>
<dbReference type="STRING" id="4555.K3Y2Y0"/>
<dbReference type="AlphaFoldDB" id="K3Y2Y0"/>
<feature type="domain" description="SWIM-type" evidence="6">
    <location>
        <begin position="398"/>
        <end position="434"/>
    </location>
</feature>
<keyword evidence="1" id="KW-0479">Metal-binding</keyword>
<sequence>RDFRRDNYPSTAAPPFPVPFPNLRLRRSSFPPPSNLHLRPRPKNRGKEGQIGKEGRISIGEEGESLQLVRAISTFGVAVEDGVEVLSTPQEPFVGMTFNSSDAARDYYNSYARHTRFSIRIDTSHESKRSGDKTKFIFWEVVHFEKEHNHVRMRKFLLTKYLNSHIGIPGEEKDFINLLHDCNIRTTQAYQIMGELYGSIAHCPYTEGKDMKATLDYFEELKKEDPDFYYNYTLDDKDRVENLFWVDDKHGLNDDERFKRLYDMRHRWVPAYFMQYFFPFLHTTTRSEGFNAVLKRYVNPKNSIYNFVQQYRKIQQRIFGKRDLQEANMVTKVSHYLTGHPLECQMKEVYTRKLGDNLIDVVPYKCCREPLYSTRTFRVTADKLESRFGEPLYGTRTFRVTANKSEGVYSCTCCKFQRDGVLCCHVMKVFDMLIVREVPEWYILPRWSA</sequence>
<evidence type="ECO:0000313" key="7">
    <source>
        <dbReference type="EnsemblPlants" id="KQL09658"/>
    </source>
</evidence>
<reference evidence="8" key="1">
    <citation type="journal article" date="2012" name="Nat. Biotechnol.">
        <title>Reference genome sequence of the model plant Setaria.</title>
        <authorList>
            <person name="Bennetzen J.L."/>
            <person name="Schmutz J."/>
            <person name="Wang H."/>
            <person name="Percifield R."/>
            <person name="Hawkins J."/>
            <person name="Pontaroli A.C."/>
            <person name="Estep M."/>
            <person name="Feng L."/>
            <person name="Vaughn J.N."/>
            <person name="Grimwood J."/>
            <person name="Jenkins J."/>
            <person name="Barry K."/>
            <person name="Lindquist E."/>
            <person name="Hellsten U."/>
            <person name="Deshpande S."/>
            <person name="Wang X."/>
            <person name="Wu X."/>
            <person name="Mitros T."/>
            <person name="Triplett J."/>
            <person name="Yang X."/>
            <person name="Ye C.Y."/>
            <person name="Mauro-Herrera M."/>
            <person name="Wang L."/>
            <person name="Li P."/>
            <person name="Sharma M."/>
            <person name="Sharma R."/>
            <person name="Ronald P.C."/>
            <person name="Panaud O."/>
            <person name="Kellogg E.A."/>
            <person name="Brutnell T.P."/>
            <person name="Doust A.N."/>
            <person name="Tuskan G.A."/>
            <person name="Rokhsar D."/>
            <person name="Devos K.M."/>
        </authorList>
    </citation>
    <scope>NUCLEOTIDE SEQUENCE [LARGE SCALE GENOMIC DNA]</scope>
    <source>
        <strain evidence="8">cv. Yugu1</strain>
    </source>
</reference>
<dbReference type="GO" id="GO:0008270">
    <property type="term" value="F:zinc ion binding"/>
    <property type="evidence" value="ECO:0007669"/>
    <property type="project" value="UniProtKB-KW"/>
</dbReference>
<evidence type="ECO:0000256" key="4">
    <source>
        <dbReference type="PROSITE-ProRule" id="PRU00325"/>
    </source>
</evidence>
<evidence type="ECO:0000256" key="2">
    <source>
        <dbReference type="ARBA" id="ARBA00022771"/>
    </source>
</evidence>
<feature type="compositionally biased region" description="Basic and acidic residues" evidence="5">
    <location>
        <begin position="45"/>
        <end position="56"/>
    </location>
</feature>
<dbReference type="PANTHER" id="PTHR47482:SF24">
    <property type="entry name" value="PROTEIN FAR1-RELATED SEQUENCE"/>
    <property type="match status" value="1"/>
</dbReference>
<dbReference type="PROSITE" id="PS50966">
    <property type="entry name" value="ZF_SWIM"/>
    <property type="match status" value="1"/>
</dbReference>
<dbReference type="Pfam" id="PF04434">
    <property type="entry name" value="SWIM"/>
    <property type="match status" value="1"/>
</dbReference>
<dbReference type="SMART" id="SM00575">
    <property type="entry name" value="ZnF_PMZ"/>
    <property type="match status" value="1"/>
</dbReference>
<dbReference type="Gramene" id="KQL09658">
    <property type="protein sequence ID" value="KQL09658"/>
    <property type="gene ID" value="SETIT_008564mg"/>
</dbReference>
<dbReference type="InParanoid" id="K3Y2Y0"/>
<dbReference type="PANTHER" id="PTHR47482">
    <property type="entry name" value="OS11G0632001 PROTEIN"/>
    <property type="match status" value="1"/>
</dbReference>
<evidence type="ECO:0000259" key="6">
    <source>
        <dbReference type="PROSITE" id="PS50966"/>
    </source>
</evidence>